<dbReference type="EMBL" id="JAZHOG010000003">
    <property type="protein sequence ID" value="MEJ8567057.1"/>
    <property type="molecule type" value="Genomic_DNA"/>
</dbReference>
<evidence type="ECO:0000256" key="1">
    <source>
        <dbReference type="ARBA" id="ARBA00004533"/>
    </source>
</evidence>
<dbReference type="InterPro" id="IPR022792">
    <property type="entry name" value="T2SS_protein-GspN"/>
</dbReference>
<evidence type="ECO:0000256" key="10">
    <source>
        <dbReference type="ARBA" id="ARBA00030772"/>
    </source>
</evidence>
<evidence type="ECO:0000256" key="9">
    <source>
        <dbReference type="ARBA" id="ARBA00023136"/>
    </source>
</evidence>
<dbReference type="GO" id="GO:0015627">
    <property type="term" value="C:type II protein secretion system complex"/>
    <property type="evidence" value="ECO:0007669"/>
    <property type="project" value="InterPro"/>
</dbReference>
<gene>
    <name evidence="11" type="primary">gspN</name>
    <name evidence="11" type="ORF">V3330_05420</name>
</gene>
<sequence length="257" mass="27779">MRAFLIALCVLVIVTAVFFPATWLITLAARDAPALAVDDVSGPWWNGTARGTRWGELRLGTVRWRLRGIGIDPRLRLQWAISGRGPDYRLDGALATRGGRLDEMRDVRGAIPAAWFAPAGAALALRIEGLIEPDLERVRLDRQSVTTAAGRMHWTGARVSGSMLQANIPAAELGTVVMELHSEDEQTTIMNITTRTPADITLNGSGSIEAGAWQLEILARATGRGHTLLNRLEPYGTRQPGGSLAFRFAGHGGAAQR</sequence>
<keyword evidence="6" id="KW-0997">Cell inner membrane</keyword>
<proteinExistence type="inferred from homology"/>
<dbReference type="Pfam" id="PF01203">
    <property type="entry name" value="T2SSN"/>
    <property type="match status" value="1"/>
</dbReference>
<evidence type="ECO:0000256" key="4">
    <source>
        <dbReference type="ARBA" id="ARBA00022448"/>
    </source>
</evidence>
<organism evidence="11 12">
    <name type="scientific">Elongatibacter sediminis</name>
    <dbReference type="NCBI Taxonomy" id="3119006"/>
    <lineage>
        <taxon>Bacteria</taxon>
        <taxon>Pseudomonadati</taxon>
        <taxon>Pseudomonadota</taxon>
        <taxon>Gammaproteobacteria</taxon>
        <taxon>Chromatiales</taxon>
        <taxon>Wenzhouxiangellaceae</taxon>
        <taxon>Elongatibacter</taxon>
    </lineage>
</organism>
<evidence type="ECO:0000256" key="3">
    <source>
        <dbReference type="ARBA" id="ARBA00021563"/>
    </source>
</evidence>
<accession>A0AAW9R5R6</accession>
<evidence type="ECO:0000256" key="2">
    <source>
        <dbReference type="ARBA" id="ARBA00007208"/>
    </source>
</evidence>
<evidence type="ECO:0000256" key="6">
    <source>
        <dbReference type="ARBA" id="ARBA00022519"/>
    </source>
</evidence>
<name>A0AAW9R5R6_9GAMM</name>
<keyword evidence="8" id="KW-0653">Protein transport</keyword>
<evidence type="ECO:0000256" key="8">
    <source>
        <dbReference type="ARBA" id="ARBA00022927"/>
    </source>
</evidence>
<keyword evidence="7" id="KW-0812">Transmembrane</keyword>
<comment type="subcellular location">
    <subcellularLocation>
        <location evidence="1">Cell inner membrane</location>
    </subcellularLocation>
</comment>
<dbReference type="Proteomes" id="UP001359886">
    <property type="component" value="Unassembled WGS sequence"/>
</dbReference>
<keyword evidence="12" id="KW-1185">Reference proteome</keyword>
<comment type="similarity">
    <text evidence="2">Belongs to the GSP N family.</text>
</comment>
<evidence type="ECO:0000256" key="5">
    <source>
        <dbReference type="ARBA" id="ARBA00022475"/>
    </source>
</evidence>
<dbReference type="AlphaFoldDB" id="A0AAW9R5R6"/>
<dbReference type="GO" id="GO:0015628">
    <property type="term" value="P:protein secretion by the type II secretion system"/>
    <property type="evidence" value="ECO:0007669"/>
    <property type="project" value="InterPro"/>
</dbReference>
<evidence type="ECO:0000313" key="12">
    <source>
        <dbReference type="Proteomes" id="UP001359886"/>
    </source>
</evidence>
<reference evidence="11 12" key="1">
    <citation type="submission" date="2024-02" db="EMBL/GenBank/DDBJ databases">
        <title>A novel Wenzhouxiangellaceae bacterium, isolated from coastal sediments.</title>
        <authorList>
            <person name="Du Z.-J."/>
            <person name="Ye Y.-Q."/>
            <person name="Zhang X.-Y."/>
        </authorList>
    </citation>
    <scope>NUCLEOTIDE SEQUENCE [LARGE SCALE GENOMIC DNA]</scope>
    <source>
        <strain evidence="11 12">CH-27</strain>
    </source>
</reference>
<evidence type="ECO:0000313" key="11">
    <source>
        <dbReference type="EMBL" id="MEJ8567057.1"/>
    </source>
</evidence>
<keyword evidence="9" id="KW-0472">Membrane</keyword>
<dbReference type="RefSeq" id="WP_354694376.1">
    <property type="nucleotide sequence ID" value="NZ_JAZHOG010000003.1"/>
</dbReference>
<protein>
    <recommendedName>
        <fullName evidence="3">Type II secretion system protein N</fullName>
    </recommendedName>
    <alternativeName>
        <fullName evidence="10">General secretion pathway protein N</fullName>
    </alternativeName>
</protein>
<dbReference type="GO" id="GO:0005886">
    <property type="term" value="C:plasma membrane"/>
    <property type="evidence" value="ECO:0007669"/>
    <property type="project" value="UniProtKB-SubCell"/>
</dbReference>
<keyword evidence="5" id="KW-1003">Cell membrane</keyword>
<keyword evidence="4" id="KW-0813">Transport</keyword>
<comment type="caution">
    <text evidence="11">The sequence shown here is derived from an EMBL/GenBank/DDBJ whole genome shotgun (WGS) entry which is preliminary data.</text>
</comment>
<evidence type="ECO:0000256" key="7">
    <source>
        <dbReference type="ARBA" id="ARBA00022692"/>
    </source>
</evidence>